<evidence type="ECO:0000256" key="7">
    <source>
        <dbReference type="ARBA" id="ARBA00023027"/>
    </source>
</evidence>
<organism evidence="15">
    <name type="scientific">hydrothermal vent metagenome</name>
    <dbReference type="NCBI Taxonomy" id="652676"/>
    <lineage>
        <taxon>unclassified sequences</taxon>
        <taxon>metagenomes</taxon>
        <taxon>ecological metagenomes</taxon>
    </lineage>
</organism>
<dbReference type="PROSITE" id="PS01298">
    <property type="entry name" value="DAPB"/>
    <property type="match status" value="1"/>
</dbReference>
<evidence type="ECO:0000256" key="10">
    <source>
        <dbReference type="ARBA" id="ARBA00038983"/>
    </source>
</evidence>
<dbReference type="PANTHER" id="PTHR20836">
    <property type="entry name" value="DIHYDRODIPICOLINATE REDUCTASE"/>
    <property type="match status" value="1"/>
</dbReference>
<dbReference type="InterPro" id="IPR000846">
    <property type="entry name" value="DapB_N"/>
</dbReference>
<evidence type="ECO:0000256" key="3">
    <source>
        <dbReference type="ARBA" id="ARBA00022605"/>
    </source>
</evidence>
<keyword evidence="2" id="KW-0963">Cytoplasm</keyword>
<dbReference type="Pfam" id="PF05173">
    <property type="entry name" value="DapB_C"/>
    <property type="match status" value="1"/>
</dbReference>
<dbReference type="EC" id="1.17.1.8" evidence="10"/>
<comment type="similarity">
    <text evidence="1">Belongs to the DapB family.</text>
</comment>
<dbReference type="GO" id="GO:0009089">
    <property type="term" value="P:lysine biosynthetic process via diaminopimelate"/>
    <property type="evidence" value="ECO:0007669"/>
    <property type="project" value="InterPro"/>
</dbReference>
<feature type="domain" description="Dihydrodipicolinate reductase C-terminal" evidence="14">
    <location>
        <begin position="126"/>
        <end position="262"/>
    </location>
</feature>
<keyword evidence="5" id="KW-0220">Diaminopimelate biosynthesis</keyword>
<keyword evidence="3" id="KW-0028">Amino-acid biosynthesis</keyword>
<evidence type="ECO:0000259" key="14">
    <source>
        <dbReference type="Pfam" id="PF05173"/>
    </source>
</evidence>
<evidence type="ECO:0000256" key="12">
    <source>
        <dbReference type="ARBA" id="ARBA00049396"/>
    </source>
</evidence>
<protein>
    <recommendedName>
        <fullName evidence="10">4-hydroxy-tetrahydrodipicolinate reductase</fullName>
        <ecNumber evidence="10">1.17.1.8</ecNumber>
    </recommendedName>
</protein>
<evidence type="ECO:0000256" key="4">
    <source>
        <dbReference type="ARBA" id="ARBA00022857"/>
    </source>
</evidence>
<dbReference type="Pfam" id="PF01113">
    <property type="entry name" value="DapB_N"/>
    <property type="match status" value="1"/>
</dbReference>
<dbReference type="SUPFAM" id="SSF55347">
    <property type="entry name" value="Glyceraldehyde-3-phosphate dehydrogenase-like, C-terminal domain"/>
    <property type="match status" value="1"/>
</dbReference>
<feature type="domain" description="Dihydrodipicolinate reductase N-terminal" evidence="13">
    <location>
        <begin position="2"/>
        <end position="123"/>
    </location>
</feature>
<dbReference type="GO" id="GO:0008839">
    <property type="term" value="F:4-hydroxy-tetrahydrodipicolinate reductase"/>
    <property type="evidence" value="ECO:0007669"/>
    <property type="project" value="UniProtKB-EC"/>
</dbReference>
<dbReference type="HAMAP" id="MF_00102">
    <property type="entry name" value="DapB"/>
    <property type="match status" value="1"/>
</dbReference>
<dbReference type="InterPro" id="IPR022663">
    <property type="entry name" value="DapB_C"/>
</dbReference>
<keyword evidence="6 15" id="KW-0560">Oxidoreductase</keyword>
<evidence type="ECO:0000256" key="6">
    <source>
        <dbReference type="ARBA" id="ARBA00023002"/>
    </source>
</evidence>
<dbReference type="CDD" id="cd02274">
    <property type="entry name" value="DHDPR_N"/>
    <property type="match status" value="1"/>
</dbReference>
<dbReference type="GO" id="GO:0005829">
    <property type="term" value="C:cytosol"/>
    <property type="evidence" value="ECO:0007669"/>
    <property type="project" value="TreeGrafter"/>
</dbReference>
<dbReference type="SUPFAM" id="SSF51735">
    <property type="entry name" value="NAD(P)-binding Rossmann-fold domains"/>
    <property type="match status" value="1"/>
</dbReference>
<dbReference type="Gene3D" id="3.30.360.10">
    <property type="entry name" value="Dihydrodipicolinate Reductase, domain 2"/>
    <property type="match status" value="1"/>
</dbReference>
<evidence type="ECO:0000256" key="2">
    <source>
        <dbReference type="ARBA" id="ARBA00022490"/>
    </source>
</evidence>
<reference evidence="15" key="1">
    <citation type="submission" date="2015-10" db="EMBL/GenBank/DDBJ databases">
        <authorList>
            <person name="Gilbert D.G."/>
        </authorList>
    </citation>
    <scope>NUCLEOTIDE SEQUENCE</scope>
</reference>
<keyword evidence="7" id="KW-0520">NAD</keyword>
<proteinExistence type="inferred from homology"/>
<sequence>MIQLAIAGAAGRMGRTLIEAAHENPRTQVVHGFEQPGSSNIDRDSGELAGIGNNGVSITDHIGSTDFDTLVEFTSPAATVEHIEYCRVNHRQIVIGTTGFSKQDQEKIEQAAQDIAIVLAPNMSVGVNLCLKLLEVAAEVLGDTVDIEVVEAHHRNKVDAPSGTALRMGEVIAAALNRTLADTGVFSRHGQTGVRGDKDIGFATIRAGDIVGEHNVMFVGSGERIEISHKATSRMVYAHGALRAAVWLSQQKPGLYNMENVLGLD</sequence>
<keyword evidence="4" id="KW-0521">NADP</keyword>
<name>A0A160TXL6_9ZZZZ</name>
<dbReference type="PANTHER" id="PTHR20836:SF0">
    <property type="entry name" value="4-HYDROXY-TETRAHYDRODIPICOLINATE REDUCTASE 1, CHLOROPLASTIC-RELATED"/>
    <property type="match status" value="1"/>
</dbReference>
<gene>
    <name evidence="15" type="ORF">MGWOODY_XGa1794</name>
</gene>
<dbReference type="InterPro" id="IPR022664">
    <property type="entry name" value="DapB_N_CS"/>
</dbReference>
<dbReference type="Gene3D" id="3.40.50.720">
    <property type="entry name" value="NAD(P)-binding Rossmann-like Domain"/>
    <property type="match status" value="1"/>
</dbReference>
<comment type="catalytic activity">
    <reaction evidence="12">
        <text>(S)-2,3,4,5-tetrahydrodipicolinate + NAD(+) + H2O = (2S,4S)-4-hydroxy-2,3,4,5-tetrahydrodipicolinate + NADH + H(+)</text>
        <dbReference type="Rhea" id="RHEA:35323"/>
        <dbReference type="ChEBI" id="CHEBI:15377"/>
        <dbReference type="ChEBI" id="CHEBI:15378"/>
        <dbReference type="ChEBI" id="CHEBI:16845"/>
        <dbReference type="ChEBI" id="CHEBI:57540"/>
        <dbReference type="ChEBI" id="CHEBI:57945"/>
        <dbReference type="ChEBI" id="CHEBI:67139"/>
        <dbReference type="EC" id="1.17.1.8"/>
    </reaction>
</comment>
<dbReference type="AlphaFoldDB" id="A0A160TXL6"/>
<evidence type="ECO:0000256" key="11">
    <source>
        <dbReference type="ARBA" id="ARBA00049080"/>
    </source>
</evidence>
<evidence type="ECO:0000256" key="5">
    <source>
        <dbReference type="ARBA" id="ARBA00022915"/>
    </source>
</evidence>
<dbReference type="PIRSF" id="PIRSF000161">
    <property type="entry name" value="DHPR"/>
    <property type="match status" value="1"/>
</dbReference>
<evidence type="ECO:0000256" key="8">
    <source>
        <dbReference type="ARBA" id="ARBA00023154"/>
    </source>
</evidence>
<evidence type="ECO:0000313" key="15">
    <source>
        <dbReference type="EMBL" id="CUS54804.1"/>
    </source>
</evidence>
<evidence type="ECO:0000259" key="13">
    <source>
        <dbReference type="Pfam" id="PF01113"/>
    </source>
</evidence>
<dbReference type="GO" id="GO:0019877">
    <property type="term" value="P:diaminopimelate biosynthetic process"/>
    <property type="evidence" value="ECO:0007669"/>
    <property type="project" value="UniProtKB-KW"/>
</dbReference>
<dbReference type="InterPro" id="IPR023940">
    <property type="entry name" value="DHDPR_bac"/>
</dbReference>
<comment type="pathway">
    <text evidence="9">Amino-acid biosynthesis; L-lysine biosynthesis via DAP pathway; (S)-tetrahydrodipicolinate from L-aspartate: step 4/4.</text>
</comment>
<dbReference type="InterPro" id="IPR036291">
    <property type="entry name" value="NAD(P)-bd_dom_sf"/>
</dbReference>
<evidence type="ECO:0000256" key="9">
    <source>
        <dbReference type="ARBA" id="ARBA00037922"/>
    </source>
</evidence>
<evidence type="ECO:0000256" key="1">
    <source>
        <dbReference type="ARBA" id="ARBA00006642"/>
    </source>
</evidence>
<dbReference type="EMBL" id="CZRL01000106">
    <property type="protein sequence ID" value="CUS54804.1"/>
    <property type="molecule type" value="Genomic_DNA"/>
</dbReference>
<dbReference type="NCBIfam" id="TIGR00036">
    <property type="entry name" value="dapB"/>
    <property type="match status" value="1"/>
</dbReference>
<dbReference type="FunFam" id="3.30.360.10:FF:000004">
    <property type="entry name" value="4-hydroxy-tetrahydrodipicolinate reductase"/>
    <property type="match status" value="1"/>
</dbReference>
<keyword evidence="8" id="KW-0457">Lysine biosynthesis</keyword>
<accession>A0A160TXL6</accession>
<comment type="catalytic activity">
    <reaction evidence="11">
        <text>(S)-2,3,4,5-tetrahydrodipicolinate + NADP(+) + H2O = (2S,4S)-4-hydroxy-2,3,4,5-tetrahydrodipicolinate + NADPH + H(+)</text>
        <dbReference type="Rhea" id="RHEA:35331"/>
        <dbReference type="ChEBI" id="CHEBI:15377"/>
        <dbReference type="ChEBI" id="CHEBI:15378"/>
        <dbReference type="ChEBI" id="CHEBI:16845"/>
        <dbReference type="ChEBI" id="CHEBI:57783"/>
        <dbReference type="ChEBI" id="CHEBI:58349"/>
        <dbReference type="ChEBI" id="CHEBI:67139"/>
        <dbReference type="EC" id="1.17.1.8"/>
    </reaction>
</comment>